<sequence>RCASWKTTGFCSNAGYTMDMRKQYCGVACGYCNRDGTQTAAGGGSTYTSCVDKNANCASWAATGFCTNPKTSNSMKLLYCCSTCRPAVLATTSTTAAGSSTVTGSTTTGPTTTTTVAGASNGHPTMIFPALLLLAFFPIFDAQCTGNDAPQCASWSRTGFCSNAGYTMEMRKQYCGVACGFCKRDGSQTAAGGGSTLNSCVDKNANCASWAATGFCTNPATSNSMKLLYCCNTCRPAVLATTTTSTTGASSSTISTSTTTTTTTTTGLLRCASWKTTGFCSNAGYTMEMRKQYCGVACGFCNRDGSQTEAGGGSNLNSCVDKNTNCASWAATGFCTNPSTSNSMKLLYCCNTCRPAVFATTTTTTAAANTTTSTTTTTTTT</sequence>
<dbReference type="Pfam" id="PF01549">
    <property type="entry name" value="ShK"/>
    <property type="match status" value="6"/>
</dbReference>
<dbReference type="AlphaFoldDB" id="A0AAV5VUD6"/>
<dbReference type="PANTHER" id="PTHR46707:SF1">
    <property type="entry name" value="COEXPRESSED WITH POLYCYSTINS-RELATED"/>
    <property type="match status" value="1"/>
</dbReference>
<evidence type="ECO:0000313" key="4">
    <source>
        <dbReference type="Proteomes" id="UP001432322"/>
    </source>
</evidence>
<dbReference type="PANTHER" id="PTHR46707">
    <property type="entry name" value="PROTEIN CBG07468"/>
    <property type="match status" value="1"/>
</dbReference>
<feature type="domain" description="ShKT" evidence="2">
    <location>
        <begin position="1"/>
        <end position="32"/>
    </location>
</feature>
<organism evidence="3 4">
    <name type="scientific">Pristionchus fissidentatus</name>
    <dbReference type="NCBI Taxonomy" id="1538716"/>
    <lineage>
        <taxon>Eukaryota</taxon>
        <taxon>Metazoa</taxon>
        <taxon>Ecdysozoa</taxon>
        <taxon>Nematoda</taxon>
        <taxon>Chromadorea</taxon>
        <taxon>Rhabditida</taxon>
        <taxon>Rhabditina</taxon>
        <taxon>Diplogasteromorpha</taxon>
        <taxon>Diplogasteroidea</taxon>
        <taxon>Neodiplogasteridae</taxon>
        <taxon>Pristionchus</taxon>
    </lineage>
</organism>
<reference evidence="3" key="1">
    <citation type="submission" date="2023-10" db="EMBL/GenBank/DDBJ databases">
        <title>Genome assembly of Pristionchus species.</title>
        <authorList>
            <person name="Yoshida K."/>
            <person name="Sommer R.J."/>
        </authorList>
    </citation>
    <scope>NUCLEOTIDE SEQUENCE</scope>
    <source>
        <strain evidence="3">RS5133</strain>
    </source>
</reference>
<protein>
    <recommendedName>
        <fullName evidence="2">ShKT domain-containing protein</fullName>
    </recommendedName>
</protein>
<feature type="non-terminal residue" evidence="3">
    <location>
        <position position="1"/>
    </location>
</feature>
<feature type="non-terminal residue" evidence="3">
    <location>
        <position position="381"/>
    </location>
</feature>
<proteinExistence type="predicted"/>
<evidence type="ECO:0000256" key="1">
    <source>
        <dbReference type="PROSITE-ProRule" id="PRU01005"/>
    </source>
</evidence>
<accession>A0AAV5VUD6</accession>
<evidence type="ECO:0000259" key="2">
    <source>
        <dbReference type="PROSITE" id="PS51670"/>
    </source>
</evidence>
<comment type="caution">
    <text evidence="1">Lacks conserved residue(s) required for the propagation of feature annotation.</text>
</comment>
<dbReference type="EMBL" id="BTSY01000004">
    <property type="protein sequence ID" value="GMT23058.1"/>
    <property type="molecule type" value="Genomic_DNA"/>
</dbReference>
<dbReference type="PROSITE" id="PS51670">
    <property type="entry name" value="SHKT"/>
    <property type="match status" value="3"/>
</dbReference>
<dbReference type="Proteomes" id="UP001432322">
    <property type="component" value="Unassembled WGS sequence"/>
</dbReference>
<feature type="domain" description="ShKT" evidence="2">
    <location>
        <begin position="319"/>
        <end position="359"/>
    </location>
</feature>
<gene>
    <name evidence="3" type="ORF">PFISCL1PPCAC_14355</name>
</gene>
<dbReference type="SMART" id="SM00254">
    <property type="entry name" value="ShKT"/>
    <property type="match status" value="6"/>
</dbReference>
<name>A0AAV5VUD6_9BILA</name>
<dbReference type="InterPro" id="IPR003582">
    <property type="entry name" value="ShKT_dom"/>
</dbReference>
<keyword evidence="4" id="KW-1185">Reference proteome</keyword>
<evidence type="ECO:0000313" key="3">
    <source>
        <dbReference type="EMBL" id="GMT23058.1"/>
    </source>
</evidence>
<feature type="domain" description="ShKT" evidence="2">
    <location>
        <begin position="144"/>
        <end position="182"/>
    </location>
</feature>
<comment type="caution">
    <text evidence="3">The sequence shown here is derived from an EMBL/GenBank/DDBJ whole genome shotgun (WGS) entry which is preliminary data.</text>
</comment>
<dbReference type="Gene3D" id="1.10.10.1940">
    <property type="match status" value="6"/>
</dbReference>